<accession>A0AAD7TT30</accession>
<evidence type="ECO:0000313" key="1">
    <source>
        <dbReference type="EMBL" id="KAJ8481352.1"/>
    </source>
</evidence>
<dbReference type="AlphaFoldDB" id="A0AAD7TT30"/>
<proteinExistence type="predicted"/>
<dbReference type="Proteomes" id="UP001215151">
    <property type="component" value="Unassembled WGS sequence"/>
</dbReference>
<evidence type="ECO:0000313" key="2">
    <source>
        <dbReference type="Proteomes" id="UP001215151"/>
    </source>
</evidence>
<gene>
    <name evidence="1" type="ORF">ONZ51_g6049</name>
</gene>
<name>A0AAD7TT30_9APHY</name>
<keyword evidence="2" id="KW-1185">Reference proteome</keyword>
<protein>
    <submittedName>
        <fullName evidence="1">Uncharacterized protein</fullName>
    </submittedName>
</protein>
<sequence>MSRSELVQAGLNAILKNLSGLDQQYFEASSIRLRHPFVLDESHKALVSKEGFTSSGYRNIYYSITFTKDNIDTGVVLNLYVRNPSTDDPSANRKAFASAIEYFLSTGSTITLRDVDANDFRDL</sequence>
<dbReference type="EMBL" id="JAPEVG010000139">
    <property type="protein sequence ID" value="KAJ8481352.1"/>
    <property type="molecule type" value="Genomic_DNA"/>
</dbReference>
<reference evidence="1" key="1">
    <citation type="submission" date="2022-11" db="EMBL/GenBank/DDBJ databases">
        <title>Genome Sequence of Cubamyces cubensis.</title>
        <authorList>
            <person name="Buettner E."/>
        </authorList>
    </citation>
    <scope>NUCLEOTIDE SEQUENCE</scope>
    <source>
        <strain evidence="1">MPL-01</strain>
    </source>
</reference>
<comment type="caution">
    <text evidence="1">The sequence shown here is derived from an EMBL/GenBank/DDBJ whole genome shotgun (WGS) entry which is preliminary data.</text>
</comment>
<organism evidence="1 2">
    <name type="scientific">Trametes cubensis</name>
    <dbReference type="NCBI Taxonomy" id="1111947"/>
    <lineage>
        <taxon>Eukaryota</taxon>
        <taxon>Fungi</taxon>
        <taxon>Dikarya</taxon>
        <taxon>Basidiomycota</taxon>
        <taxon>Agaricomycotina</taxon>
        <taxon>Agaricomycetes</taxon>
        <taxon>Polyporales</taxon>
        <taxon>Polyporaceae</taxon>
        <taxon>Trametes</taxon>
    </lineage>
</organism>